<proteinExistence type="predicted"/>
<evidence type="ECO:0000256" key="1">
    <source>
        <dbReference type="SAM" id="MobiDB-lite"/>
    </source>
</evidence>
<organism evidence="2 3">
    <name type="scientific">Trichonephila inaurata madagascariensis</name>
    <dbReference type="NCBI Taxonomy" id="2747483"/>
    <lineage>
        <taxon>Eukaryota</taxon>
        <taxon>Metazoa</taxon>
        <taxon>Ecdysozoa</taxon>
        <taxon>Arthropoda</taxon>
        <taxon>Chelicerata</taxon>
        <taxon>Arachnida</taxon>
        <taxon>Araneae</taxon>
        <taxon>Araneomorphae</taxon>
        <taxon>Entelegynae</taxon>
        <taxon>Araneoidea</taxon>
        <taxon>Nephilidae</taxon>
        <taxon>Trichonephila</taxon>
        <taxon>Trichonephila inaurata</taxon>
    </lineage>
</organism>
<gene>
    <name evidence="2" type="ORF">TNIN_121931</name>
</gene>
<feature type="compositionally biased region" description="Basic and acidic residues" evidence="1">
    <location>
        <begin position="1"/>
        <end position="17"/>
    </location>
</feature>
<dbReference type="Proteomes" id="UP000886998">
    <property type="component" value="Unassembled WGS sequence"/>
</dbReference>
<reference evidence="2" key="1">
    <citation type="submission" date="2020-08" db="EMBL/GenBank/DDBJ databases">
        <title>Multicomponent nature underlies the extraordinary mechanical properties of spider dragline silk.</title>
        <authorList>
            <person name="Kono N."/>
            <person name="Nakamura H."/>
            <person name="Mori M."/>
            <person name="Yoshida Y."/>
            <person name="Ohtoshi R."/>
            <person name="Malay A.D."/>
            <person name="Moran D.A.P."/>
            <person name="Tomita M."/>
            <person name="Numata K."/>
            <person name="Arakawa K."/>
        </authorList>
    </citation>
    <scope>NUCLEOTIDE SEQUENCE</scope>
</reference>
<comment type="caution">
    <text evidence="2">The sequence shown here is derived from an EMBL/GenBank/DDBJ whole genome shotgun (WGS) entry which is preliminary data.</text>
</comment>
<evidence type="ECO:0000313" key="2">
    <source>
        <dbReference type="EMBL" id="GFY38975.1"/>
    </source>
</evidence>
<name>A0A8X6WPT5_9ARAC</name>
<accession>A0A8X6WPT5</accession>
<feature type="region of interest" description="Disordered" evidence="1">
    <location>
        <begin position="1"/>
        <end position="25"/>
    </location>
</feature>
<keyword evidence="3" id="KW-1185">Reference proteome</keyword>
<sequence length="79" mass="8866">MGYDGVKERGGVHPEPKPKRKTVVNETKPKVEEGMQHVCVTDHFTSVLSYGSTRYPGTKRGKQEMNKIVKDCMATSWAI</sequence>
<protein>
    <submittedName>
        <fullName evidence="2">Uncharacterized protein</fullName>
    </submittedName>
</protein>
<dbReference type="AlphaFoldDB" id="A0A8X6WPT5"/>
<evidence type="ECO:0000313" key="3">
    <source>
        <dbReference type="Proteomes" id="UP000886998"/>
    </source>
</evidence>
<dbReference type="EMBL" id="BMAV01001134">
    <property type="protein sequence ID" value="GFY38975.1"/>
    <property type="molecule type" value="Genomic_DNA"/>
</dbReference>